<evidence type="ECO:0008006" key="10">
    <source>
        <dbReference type="Google" id="ProtNLM"/>
    </source>
</evidence>
<dbReference type="InterPro" id="IPR018181">
    <property type="entry name" value="Heat_shock_70_CS"/>
</dbReference>
<evidence type="ECO:0000256" key="5">
    <source>
        <dbReference type="ARBA" id="ARBA00023186"/>
    </source>
</evidence>
<reference evidence="9" key="1">
    <citation type="journal article" date="2019" name="Int. J. Syst. Evol. Microbiol.">
        <title>The Global Catalogue of Microorganisms (GCM) 10K type strain sequencing project: providing services to taxonomists for standard genome sequencing and annotation.</title>
        <authorList>
            <consortium name="The Broad Institute Genomics Platform"/>
            <consortium name="The Broad Institute Genome Sequencing Center for Infectious Disease"/>
            <person name="Wu L."/>
            <person name="Ma J."/>
        </authorList>
    </citation>
    <scope>NUCLEOTIDE SEQUENCE [LARGE SCALE GENOMIC DNA]</scope>
    <source>
        <strain evidence="9">JCM 17906</strain>
    </source>
</reference>
<dbReference type="Gene3D" id="3.30.420.40">
    <property type="match status" value="2"/>
</dbReference>
<keyword evidence="9" id="KW-1185">Reference proteome</keyword>
<evidence type="ECO:0000256" key="2">
    <source>
        <dbReference type="ARBA" id="ARBA00022741"/>
    </source>
</evidence>
<dbReference type="SUPFAM" id="SSF53067">
    <property type="entry name" value="Actin-like ATPase domain"/>
    <property type="match status" value="2"/>
</dbReference>
<evidence type="ECO:0000256" key="7">
    <source>
        <dbReference type="SAM" id="Phobius"/>
    </source>
</evidence>
<dbReference type="PANTHER" id="PTHR45639">
    <property type="entry name" value="HSC70CB, ISOFORM G-RELATED"/>
    <property type="match status" value="1"/>
</dbReference>
<protein>
    <recommendedName>
        <fullName evidence="10">Hsp70 protein</fullName>
    </recommendedName>
</protein>
<name>A0ABP8S246_9PSEU</name>
<evidence type="ECO:0000313" key="9">
    <source>
        <dbReference type="Proteomes" id="UP001501598"/>
    </source>
</evidence>
<dbReference type="Proteomes" id="UP001501598">
    <property type="component" value="Unassembled WGS sequence"/>
</dbReference>
<dbReference type="EMBL" id="BAABGT010000099">
    <property type="protein sequence ID" value="GAA4556874.1"/>
    <property type="molecule type" value="Genomic_DNA"/>
</dbReference>
<dbReference type="PANTHER" id="PTHR45639:SF34">
    <property type="entry name" value="CHAPERONE PROTEIN DNAK"/>
    <property type="match status" value="1"/>
</dbReference>
<accession>A0ABP8S246</accession>
<keyword evidence="2" id="KW-0547">Nucleotide-binding</keyword>
<proteinExistence type="inferred from homology"/>
<feature type="compositionally biased region" description="Low complexity" evidence="6">
    <location>
        <begin position="557"/>
        <end position="568"/>
    </location>
</feature>
<keyword evidence="4" id="KW-0346">Stress response</keyword>
<dbReference type="InterPro" id="IPR013126">
    <property type="entry name" value="Hsp_70_fam"/>
</dbReference>
<dbReference type="PRINTS" id="PR00301">
    <property type="entry name" value="HEATSHOCK70"/>
</dbReference>
<keyword evidence="5" id="KW-0143">Chaperone</keyword>
<evidence type="ECO:0000256" key="3">
    <source>
        <dbReference type="ARBA" id="ARBA00022840"/>
    </source>
</evidence>
<feature type="compositionally biased region" description="Pro residues" evidence="6">
    <location>
        <begin position="582"/>
        <end position="595"/>
    </location>
</feature>
<sequence>MNPYLLGVDVGTTRTAAAIGRPGGAPEAVPLGERAVDMPSVVYLGEDDILVGEAAERFATTEPERVAREFKRRVGDPTPIVAGGRGWSPEELCALLVRRVVDQVAAREGGPAERIAVTHPAAWGEHKRELFAGALLDQGVSVTLLAEPQAAALHYAANERLHPGAIVAVYDLGGGTFDAAVVQRDVTGFSLLGRPEGLEHLGGVDFDQAVFDHVAQGAPAAFETLDDTDPEIRGALAALRRECAEAKEALSADTEVSVRVPLPGAGGSVRLHRSEFEREIRSSIEETVAALRRAVASAGVTPEALAAVLLVGGSSRIPLVPQLVSQELGRPVAVDAEPKQAVAKGAVAALGATRNGAMAVQGTGDFATPPTGTGRYPSEAPTAYAPLGAEAATTYAPGPEAPTAYADPYADPGYGLFSGPNSDARTELLPTDEQQTRFAPAPPPPPGSLFDSYADYETDRPKGRSPILVVAAGGLVAALAVIGAVAFWPEGPSSGNAANRVDTSAIAPAPEAPVATLPPVAEETTEADAPIRRTPTTTRRVVPTTTPVVPVVPVEPTVPIEPTTVPATTTPPPPTTTTTVVVPPPDPADPPKPLR</sequence>
<evidence type="ECO:0000256" key="6">
    <source>
        <dbReference type="SAM" id="MobiDB-lite"/>
    </source>
</evidence>
<keyword evidence="7" id="KW-1133">Transmembrane helix</keyword>
<dbReference type="Pfam" id="PF00012">
    <property type="entry name" value="HSP70"/>
    <property type="match status" value="1"/>
</dbReference>
<keyword evidence="7" id="KW-0812">Transmembrane</keyword>
<dbReference type="RefSeq" id="WP_345426035.1">
    <property type="nucleotide sequence ID" value="NZ_BAABGT010000099.1"/>
</dbReference>
<comment type="caution">
    <text evidence="8">The sequence shown here is derived from an EMBL/GenBank/DDBJ whole genome shotgun (WGS) entry which is preliminary data.</text>
</comment>
<feature type="transmembrane region" description="Helical" evidence="7">
    <location>
        <begin position="467"/>
        <end position="488"/>
    </location>
</feature>
<dbReference type="PROSITE" id="PS01036">
    <property type="entry name" value="HSP70_3"/>
    <property type="match status" value="1"/>
</dbReference>
<dbReference type="InterPro" id="IPR043129">
    <property type="entry name" value="ATPase_NBD"/>
</dbReference>
<gene>
    <name evidence="8" type="ORF">GCM10023175_60070</name>
</gene>
<keyword evidence="3" id="KW-0067">ATP-binding</keyword>
<evidence type="ECO:0000256" key="4">
    <source>
        <dbReference type="ARBA" id="ARBA00023016"/>
    </source>
</evidence>
<feature type="region of interest" description="Disordered" evidence="6">
    <location>
        <begin position="557"/>
        <end position="595"/>
    </location>
</feature>
<evidence type="ECO:0000313" key="8">
    <source>
        <dbReference type="EMBL" id="GAA4556874.1"/>
    </source>
</evidence>
<evidence type="ECO:0000256" key="1">
    <source>
        <dbReference type="ARBA" id="ARBA00007381"/>
    </source>
</evidence>
<comment type="similarity">
    <text evidence="1">Belongs to the heat shock protein 70 family.</text>
</comment>
<dbReference type="Gene3D" id="3.90.640.10">
    <property type="entry name" value="Actin, Chain A, domain 4"/>
    <property type="match status" value="1"/>
</dbReference>
<organism evidence="8 9">
    <name type="scientific">Pseudonocardia xishanensis</name>
    <dbReference type="NCBI Taxonomy" id="630995"/>
    <lineage>
        <taxon>Bacteria</taxon>
        <taxon>Bacillati</taxon>
        <taxon>Actinomycetota</taxon>
        <taxon>Actinomycetes</taxon>
        <taxon>Pseudonocardiales</taxon>
        <taxon>Pseudonocardiaceae</taxon>
        <taxon>Pseudonocardia</taxon>
    </lineage>
</organism>
<keyword evidence="7" id="KW-0472">Membrane</keyword>